<dbReference type="OrthoDB" id="5869975at2759"/>
<sequence>MKAFFRAQPEPASLTSVASASRFGGSRVQIAPAIPSPTEELLPVTTSAPVQTTAAAEATPSSAVHPPSANEPTHSHSSEQPSIPATAPVNIPLTEVVVYSGAASPASPPSPVAESPPFSTASQYSMVSSGGEAGSPPQAPPTPSTMTSPPPLPPSQTQYHQQQYQQYTNYAVNYHPAAAAAYTHHQQYLQQQHQQYMPQADLAKAFATRVPPHYPQQSAVHSAQYSVTNPLPMPSIPLVTSPHSAFTQVSESVNAAVCLCSHAPPPFVIPLNDSTSSGKAVDMVIGDWSDADDHEGPRPVSM</sequence>
<keyword evidence="3" id="KW-1185">Reference proteome</keyword>
<dbReference type="EMBL" id="JOJR01000032">
    <property type="protein sequence ID" value="RCN49599.1"/>
    <property type="molecule type" value="Genomic_DNA"/>
</dbReference>
<accession>A0A368H1V8</accession>
<name>A0A368H1V8_ANCCA</name>
<proteinExistence type="predicted"/>
<feature type="region of interest" description="Disordered" evidence="1">
    <location>
        <begin position="1"/>
        <end position="21"/>
    </location>
</feature>
<evidence type="ECO:0000256" key="1">
    <source>
        <dbReference type="SAM" id="MobiDB-lite"/>
    </source>
</evidence>
<feature type="compositionally biased region" description="Pro residues" evidence="1">
    <location>
        <begin position="137"/>
        <end position="154"/>
    </location>
</feature>
<feature type="region of interest" description="Disordered" evidence="1">
    <location>
        <begin position="101"/>
        <end position="162"/>
    </location>
</feature>
<organism evidence="2 3">
    <name type="scientific">Ancylostoma caninum</name>
    <name type="common">Dog hookworm</name>
    <dbReference type="NCBI Taxonomy" id="29170"/>
    <lineage>
        <taxon>Eukaryota</taxon>
        <taxon>Metazoa</taxon>
        <taxon>Ecdysozoa</taxon>
        <taxon>Nematoda</taxon>
        <taxon>Chromadorea</taxon>
        <taxon>Rhabditida</taxon>
        <taxon>Rhabditina</taxon>
        <taxon>Rhabditomorpha</taxon>
        <taxon>Strongyloidea</taxon>
        <taxon>Ancylostomatidae</taxon>
        <taxon>Ancylostomatinae</taxon>
        <taxon>Ancylostoma</taxon>
    </lineage>
</organism>
<evidence type="ECO:0000313" key="3">
    <source>
        <dbReference type="Proteomes" id="UP000252519"/>
    </source>
</evidence>
<feature type="region of interest" description="Disordered" evidence="1">
    <location>
        <begin position="34"/>
        <end position="86"/>
    </location>
</feature>
<reference evidence="2 3" key="1">
    <citation type="submission" date="2014-10" db="EMBL/GenBank/DDBJ databases">
        <title>Draft genome of the hookworm Ancylostoma caninum.</title>
        <authorList>
            <person name="Mitreva M."/>
        </authorList>
    </citation>
    <scope>NUCLEOTIDE SEQUENCE [LARGE SCALE GENOMIC DNA]</scope>
    <source>
        <strain evidence="2 3">Baltimore</strain>
    </source>
</reference>
<protein>
    <submittedName>
        <fullName evidence="2">Uncharacterized protein</fullName>
    </submittedName>
</protein>
<comment type="caution">
    <text evidence="2">The sequence shown here is derived from an EMBL/GenBank/DDBJ whole genome shotgun (WGS) entry which is preliminary data.</text>
</comment>
<dbReference type="AlphaFoldDB" id="A0A368H1V8"/>
<gene>
    <name evidence="2" type="ORF">ANCCAN_04371</name>
</gene>
<dbReference type="Proteomes" id="UP000252519">
    <property type="component" value="Unassembled WGS sequence"/>
</dbReference>
<evidence type="ECO:0000313" key="2">
    <source>
        <dbReference type="EMBL" id="RCN49599.1"/>
    </source>
</evidence>
<dbReference type="STRING" id="29170.A0A368H1V8"/>